<gene>
    <name evidence="2" type="ordered locus">MSMEI_0786</name>
</gene>
<dbReference type="EMBL" id="CP001663">
    <property type="protein sequence ID" value="AFP37266.1"/>
    <property type="molecule type" value="Genomic_DNA"/>
</dbReference>
<dbReference type="KEGG" id="msg:MSMEI_0786"/>
<evidence type="ECO:0000313" key="2">
    <source>
        <dbReference type="EMBL" id="AFP37266.1"/>
    </source>
</evidence>
<reference evidence="2 3" key="2">
    <citation type="journal article" date="2009" name="Genome Res.">
        <title>Ortho-proteogenomics: multiple proteomes investigation through orthology and a new MS-based protocol.</title>
        <authorList>
            <person name="Gallien S."/>
            <person name="Perrodou E."/>
            <person name="Carapito C."/>
            <person name="Deshayes C."/>
            <person name="Reyrat J.M."/>
            <person name="Van Dorsselaer A."/>
            <person name="Poch O."/>
            <person name="Schaeffer C."/>
            <person name="Lecompte O."/>
        </authorList>
    </citation>
    <scope>NUCLEOTIDE SEQUENCE [LARGE SCALE GENOMIC DNA]</scope>
    <source>
        <strain evidence="3">ATCC 700084 / mc(2)155</strain>
    </source>
</reference>
<feature type="compositionally biased region" description="Low complexity" evidence="1">
    <location>
        <begin position="121"/>
        <end position="141"/>
    </location>
</feature>
<dbReference type="Proteomes" id="UP000006158">
    <property type="component" value="Chromosome"/>
</dbReference>
<feature type="compositionally biased region" description="Polar residues" evidence="1">
    <location>
        <begin position="91"/>
        <end position="112"/>
    </location>
</feature>
<dbReference type="PATRIC" id="fig|246196.56.peg.806"/>
<accession>I7G2F1</accession>
<reference evidence="2 3" key="1">
    <citation type="journal article" date="2007" name="Genome Biol.">
        <title>Interrupted coding sequences in Mycobacterium smegmatis: authentic mutations or sequencing errors?</title>
        <authorList>
            <person name="Deshayes C."/>
            <person name="Perrodou E."/>
            <person name="Gallien S."/>
            <person name="Euphrasie D."/>
            <person name="Schaeffer C."/>
            <person name="Van-Dorsselaer A."/>
            <person name="Poch O."/>
            <person name="Lecompte O."/>
            <person name="Reyrat J.M."/>
        </authorList>
    </citation>
    <scope>NUCLEOTIDE SEQUENCE [LARGE SCALE GENOMIC DNA]</scope>
    <source>
        <strain evidence="3">ATCC 700084 / mc(2)155</strain>
    </source>
</reference>
<feature type="compositionally biased region" description="Gly residues" evidence="1">
    <location>
        <begin position="150"/>
        <end position="169"/>
    </location>
</feature>
<name>I7G2F1_MYCS2</name>
<organism evidence="2 3">
    <name type="scientific">Mycolicibacterium smegmatis (strain ATCC 700084 / mc(2)155)</name>
    <name type="common">Mycobacterium smegmatis</name>
    <dbReference type="NCBI Taxonomy" id="246196"/>
    <lineage>
        <taxon>Bacteria</taxon>
        <taxon>Bacillati</taxon>
        <taxon>Actinomycetota</taxon>
        <taxon>Actinomycetes</taxon>
        <taxon>Mycobacteriales</taxon>
        <taxon>Mycobacteriaceae</taxon>
        <taxon>Mycolicibacterium</taxon>
    </lineage>
</organism>
<evidence type="ECO:0000313" key="3">
    <source>
        <dbReference type="Proteomes" id="UP000006158"/>
    </source>
</evidence>
<feature type="region of interest" description="Disordered" evidence="1">
    <location>
        <begin position="469"/>
        <end position="488"/>
    </location>
</feature>
<evidence type="ECO:0000256" key="1">
    <source>
        <dbReference type="SAM" id="MobiDB-lite"/>
    </source>
</evidence>
<feature type="region of interest" description="Disordered" evidence="1">
    <location>
        <begin position="1"/>
        <end position="205"/>
    </location>
</feature>
<proteinExistence type="predicted"/>
<feature type="compositionally biased region" description="Basic residues" evidence="1">
    <location>
        <begin position="176"/>
        <end position="185"/>
    </location>
</feature>
<dbReference type="AlphaFoldDB" id="I7G2F1"/>
<protein>
    <submittedName>
        <fullName evidence="2">Conserved hypothetical alanine and proline rich protein</fullName>
    </submittedName>
</protein>
<feature type="compositionally biased region" description="Low complexity" evidence="1">
    <location>
        <begin position="24"/>
        <end position="84"/>
    </location>
</feature>
<sequence>MPHAQQPGAPAKPAISGLPGSAQAPATPSGPGIGGSPSAPAMPSAPSAGASPLSSSSGLASSGTSGAERAADATAAASAAGPRAPVDPLQQFPQSFANSSNPSIQPASTYSPPMSLEPLDTTPNPSTPAAATVTPSSSQAPAAPPPAAPTGGGGTPTGMGGGGMGGGMGAMPLGPRRLRHQRRPPRVAPTAAPPPPPVAPTQAGGAQVAPIPVSAARAEREAAAAARRSGVEPLEIARRVAAVLNAGPREPKFMWLTGLTTDGTIVVANNYGLGYISPWVKLPAPVKFAFADESIPIAERAKWVTFPIAALQGWAESHHTALRAVIAMEDQFEGFDSGCAEIKLQPDDIPTAGKMEGRSRLEVLAPDVAIRLASVPDTALADLLPPPPADPEPPEDRRMNLLMEVFRPLLSSDSGRIPLQLKAMAEFADHMQKMALHSAYTAADAEALRIDTEDAIYWQHVGVLSRDALGTMPEGSQSSERHRSRKWRRRVTRHAFDLSGPAESTRYRGCNAT</sequence>